<dbReference type="EMBL" id="LR899009">
    <property type="protein sequence ID" value="CAD7077068.1"/>
    <property type="molecule type" value="Genomic_DNA"/>
</dbReference>
<feature type="compositionally biased region" description="Low complexity" evidence="5">
    <location>
        <begin position="752"/>
        <end position="764"/>
    </location>
</feature>
<dbReference type="InterPro" id="IPR032675">
    <property type="entry name" value="LRR_dom_sf"/>
</dbReference>
<evidence type="ECO:0000256" key="2">
    <source>
        <dbReference type="ARBA" id="ARBA00022729"/>
    </source>
</evidence>
<dbReference type="SUPFAM" id="SSF52047">
    <property type="entry name" value="RNI-like"/>
    <property type="match status" value="1"/>
</dbReference>
<dbReference type="InParanoid" id="A0A7R8YLE8"/>
<dbReference type="SMART" id="SM00369">
    <property type="entry name" value="LRR_TYP"/>
    <property type="match status" value="9"/>
</dbReference>
<proteinExistence type="predicted"/>
<feature type="region of interest" description="Disordered" evidence="5">
    <location>
        <begin position="796"/>
        <end position="862"/>
    </location>
</feature>
<dbReference type="Pfam" id="PF13855">
    <property type="entry name" value="LRR_8"/>
    <property type="match status" value="4"/>
</dbReference>
<dbReference type="Gene3D" id="3.80.10.10">
    <property type="entry name" value="Ribonuclease Inhibitor"/>
    <property type="match status" value="4"/>
</dbReference>
<keyword evidence="6" id="KW-0812">Transmembrane</keyword>
<evidence type="ECO:0000256" key="5">
    <source>
        <dbReference type="SAM" id="MobiDB-lite"/>
    </source>
</evidence>
<keyword evidence="6" id="KW-0472">Membrane</keyword>
<dbReference type="Proteomes" id="UP000594454">
    <property type="component" value="Chromosome 1"/>
</dbReference>
<dbReference type="InterPro" id="IPR050541">
    <property type="entry name" value="LRR_TM_domain-containing"/>
</dbReference>
<feature type="coiled-coil region" evidence="4">
    <location>
        <begin position="581"/>
        <end position="617"/>
    </location>
</feature>
<dbReference type="InterPro" id="IPR003591">
    <property type="entry name" value="Leu-rich_rpt_typical-subtyp"/>
</dbReference>
<evidence type="ECO:0000256" key="3">
    <source>
        <dbReference type="ARBA" id="ARBA00022737"/>
    </source>
</evidence>
<evidence type="ECO:0000256" key="6">
    <source>
        <dbReference type="SAM" id="Phobius"/>
    </source>
</evidence>
<protein>
    <submittedName>
        <fullName evidence="7">Uncharacterized protein</fullName>
    </submittedName>
</protein>
<dbReference type="AlphaFoldDB" id="A0A7R8YLE8"/>
<keyword evidence="1" id="KW-0433">Leucine-rich repeat</keyword>
<feature type="compositionally biased region" description="Low complexity" evidence="5">
    <location>
        <begin position="814"/>
        <end position="824"/>
    </location>
</feature>
<feature type="region of interest" description="Disordered" evidence="5">
    <location>
        <begin position="654"/>
        <end position="728"/>
    </location>
</feature>
<keyword evidence="2" id="KW-0732">Signal</keyword>
<dbReference type="PANTHER" id="PTHR24369:SF210">
    <property type="entry name" value="CHAOPTIN-RELATED"/>
    <property type="match status" value="1"/>
</dbReference>
<dbReference type="Pfam" id="PF13516">
    <property type="entry name" value="LRR_6"/>
    <property type="match status" value="1"/>
</dbReference>
<keyword evidence="3" id="KW-0677">Repeat</keyword>
<evidence type="ECO:0000313" key="8">
    <source>
        <dbReference type="Proteomes" id="UP000594454"/>
    </source>
</evidence>
<reference evidence="7 8" key="1">
    <citation type="submission" date="2020-11" db="EMBL/GenBank/DDBJ databases">
        <authorList>
            <person name="Wallbank WR R."/>
            <person name="Pardo Diaz C."/>
            <person name="Kozak K."/>
            <person name="Martin S."/>
            <person name="Jiggins C."/>
            <person name="Moest M."/>
            <person name="Warren A I."/>
            <person name="Generalovic N T."/>
            <person name="Byers J.R.P. K."/>
            <person name="Montejo-Kovacevich G."/>
            <person name="Yen C E."/>
        </authorList>
    </citation>
    <scope>NUCLEOTIDE SEQUENCE [LARGE SCALE GENOMIC DNA]</scope>
</reference>
<keyword evidence="6" id="KW-1133">Transmembrane helix</keyword>
<dbReference type="SMART" id="SM00365">
    <property type="entry name" value="LRR_SD22"/>
    <property type="match status" value="7"/>
</dbReference>
<evidence type="ECO:0000313" key="7">
    <source>
        <dbReference type="EMBL" id="CAD7077068.1"/>
    </source>
</evidence>
<dbReference type="InterPro" id="IPR001611">
    <property type="entry name" value="Leu-rich_rpt"/>
</dbReference>
<sequence>MKDISLQEQHANISENIRVLVREENRLITVKNDFIKSQNSIISTVVRDNPHHAIRSGASSQLSKPIDLINLPDFSDLPIETLYLSNNKFTEFPTELSLVPTLTSLDLSNNFIHALSADTFLGFKNLRHLYLRGNNITKWADINPARVLMNTVHLETLSLAGNPISTFSTNDQRIALISTSLLTLDLSFCNITKITGNFALQGMNRLENLILAGNPLQTITRLESLSLKAINLSSCELHFLPPNIFSGVPNLQALDLSRNSLLTLEPQANGYVTSRSLRRINLSYCNMPSINLEGFPNVTTVLLKGNMIREISETSFRLNSQIENLDLSNNAIRLLEPNAFSNLRILKRLDLSYNMIGEVDRSVFSNNEILTNLNLSRNYLTRFGRIIGTSILNLDLSSCEITSIAADSLIHMPVTDLNLSNNLISSLPAGFASQTLQTLDLGLNRLSSITNTTFRHFPELSALILTGNRFTVPFKPDYFKRNQYLHFISLEDNPWRCDCKEPSFKQFFLYLTQSPPKITSTKKLKCTSPEQTFGRTWDAVCFSVWFPQQNMSTIEKFWAIAMSSLAALCLSLFAYRMAKKYMKKKKQRRNTAELRENLEEQRRLQNYNRQFIEQEAQQNAPDPRESNPPSYEAALLMPPLKRLTKSYADITMKESNEGIDQPDSQLQREHRSRFHSDNALLRGDGDDERVAKIRRTPSFRRHAPRSRRGSRLVAVRPPRCPDGKFQNSESLGKMSNFVSFENSPYTRRKPRSTTASSVSPSSSAERINDEGPSAAPLRNNSLDFIENYYVRPKSISNSGDDYEIVSSHSDPGSRRTSVRSSVASDLGIVIVHNKPPSEGPPAPNDATAKASSEPKEPKESQF</sequence>
<keyword evidence="8" id="KW-1185">Reference proteome</keyword>
<feature type="region of interest" description="Disordered" evidence="5">
    <location>
        <begin position="742"/>
        <end position="778"/>
    </location>
</feature>
<feature type="transmembrane region" description="Helical" evidence="6">
    <location>
        <begin position="557"/>
        <end position="578"/>
    </location>
</feature>
<dbReference type="PANTHER" id="PTHR24369">
    <property type="entry name" value="ANTIGEN BSP, PUTATIVE-RELATED"/>
    <property type="match status" value="1"/>
</dbReference>
<dbReference type="PROSITE" id="PS51450">
    <property type="entry name" value="LRR"/>
    <property type="match status" value="5"/>
</dbReference>
<keyword evidence="4" id="KW-0175">Coiled coil</keyword>
<gene>
    <name evidence="7" type="ORF">HERILL_LOCUS445</name>
</gene>
<name>A0A7R8YLE8_HERIL</name>
<accession>A0A7R8YLE8</accession>
<evidence type="ECO:0000256" key="1">
    <source>
        <dbReference type="ARBA" id="ARBA00022614"/>
    </source>
</evidence>
<feature type="compositionally biased region" description="Basic and acidic residues" evidence="5">
    <location>
        <begin position="852"/>
        <end position="862"/>
    </location>
</feature>
<dbReference type="GO" id="GO:0005886">
    <property type="term" value="C:plasma membrane"/>
    <property type="evidence" value="ECO:0007669"/>
    <property type="project" value="TreeGrafter"/>
</dbReference>
<evidence type="ECO:0000256" key="4">
    <source>
        <dbReference type="SAM" id="Coils"/>
    </source>
</evidence>
<dbReference type="OrthoDB" id="1574204at2759"/>
<organism evidence="7 8">
    <name type="scientific">Hermetia illucens</name>
    <name type="common">Black soldier fly</name>
    <dbReference type="NCBI Taxonomy" id="343691"/>
    <lineage>
        <taxon>Eukaryota</taxon>
        <taxon>Metazoa</taxon>
        <taxon>Ecdysozoa</taxon>
        <taxon>Arthropoda</taxon>
        <taxon>Hexapoda</taxon>
        <taxon>Insecta</taxon>
        <taxon>Pterygota</taxon>
        <taxon>Neoptera</taxon>
        <taxon>Endopterygota</taxon>
        <taxon>Diptera</taxon>
        <taxon>Brachycera</taxon>
        <taxon>Stratiomyomorpha</taxon>
        <taxon>Stratiomyidae</taxon>
        <taxon>Hermetiinae</taxon>
        <taxon>Hermetia</taxon>
    </lineage>
</organism>
<feature type="compositionally biased region" description="Basic residues" evidence="5">
    <location>
        <begin position="692"/>
        <end position="710"/>
    </location>
</feature>